<protein>
    <submittedName>
        <fullName evidence="2">Uncharacterized protein</fullName>
    </submittedName>
</protein>
<dbReference type="EMBL" id="JAWXYB010000018">
    <property type="protein sequence ID" value="MDX5929884.1"/>
    <property type="molecule type" value="Genomic_DNA"/>
</dbReference>
<accession>A0AAW9DMU1</accession>
<sequence length="159" mass="18650">MTKIMKISQILTDQPDIETIRDNQRNLDPREQRPVRRPEYPGILLGAERRKERRNRPDHHRPEKRRRRIAMSGQHQSNHLPPPHPPRRKSPRKPHRPPMHLTKRHRMPGIIMQNDERMIGPLARDMAEPVDQTPPAGQKLAHHTTAGSHSDECRDRLGL</sequence>
<proteinExistence type="predicted"/>
<gene>
    <name evidence="2" type="ORF">SIL87_03795</name>
</gene>
<feature type="compositionally biased region" description="Basic and acidic residues" evidence="1">
    <location>
        <begin position="149"/>
        <end position="159"/>
    </location>
</feature>
<feature type="compositionally biased region" description="Basic and acidic residues" evidence="1">
    <location>
        <begin position="18"/>
        <end position="39"/>
    </location>
</feature>
<evidence type="ECO:0000256" key="1">
    <source>
        <dbReference type="SAM" id="MobiDB-lite"/>
    </source>
</evidence>
<feature type="compositionally biased region" description="Basic residues" evidence="1">
    <location>
        <begin position="85"/>
        <end position="106"/>
    </location>
</feature>
<feature type="region of interest" description="Disordered" evidence="1">
    <location>
        <begin position="121"/>
        <end position="159"/>
    </location>
</feature>
<evidence type="ECO:0000313" key="2">
    <source>
        <dbReference type="EMBL" id="MDX5929884.1"/>
    </source>
</evidence>
<keyword evidence="3" id="KW-1185">Reference proteome</keyword>
<reference evidence="2 3" key="1">
    <citation type="submission" date="2023-11" db="EMBL/GenBank/DDBJ databases">
        <title>MicrobeMod: A computational toolkit for identifying prokaryotic methylation and restriction-modification with nanopore sequencing.</title>
        <authorList>
            <person name="Crits-Christoph A."/>
            <person name="Kang S.C."/>
            <person name="Lee H."/>
            <person name="Ostrov N."/>
        </authorList>
    </citation>
    <scope>NUCLEOTIDE SEQUENCE [LARGE SCALE GENOMIC DNA]</scope>
    <source>
        <strain evidence="2 3">DSMZ 700</strain>
    </source>
</reference>
<comment type="caution">
    <text evidence="2">The sequence shown here is derived from an EMBL/GenBank/DDBJ whole genome shotgun (WGS) entry which is preliminary data.</text>
</comment>
<feature type="compositionally biased region" description="Basic residues" evidence="1">
    <location>
        <begin position="51"/>
        <end position="69"/>
    </location>
</feature>
<dbReference type="Proteomes" id="UP001279553">
    <property type="component" value="Unassembled WGS sequence"/>
</dbReference>
<feature type="region of interest" description="Disordered" evidence="1">
    <location>
        <begin position="15"/>
        <end position="106"/>
    </location>
</feature>
<evidence type="ECO:0000313" key="3">
    <source>
        <dbReference type="Proteomes" id="UP001279553"/>
    </source>
</evidence>
<name>A0AAW9DMU1_ACIAO</name>
<organism evidence="2 3">
    <name type="scientific">Acidiphilium acidophilum</name>
    <name type="common">Thiobacillus acidophilus</name>
    <dbReference type="NCBI Taxonomy" id="76588"/>
    <lineage>
        <taxon>Bacteria</taxon>
        <taxon>Pseudomonadati</taxon>
        <taxon>Pseudomonadota</taxon>
        <taxon>Alphaproteobacteria</taxon>
        <taxon>Acetobacterales</taxon>
        <taxon>Acidocellaceae</taxon>
        <taxon>Acidiphilium</taxon>
    </lineage>
</organism>
<dbReference type="AlphaFoldDB" id="A0AAW9DMU1"/>